<protein>
    <recommendedName>
        <fullName evidence="3">SET domain-containing protein</fullName>
    </recommendedName>
</protein>
<dbReference type="InterPro" id="IPR040415">
    <property type="entry name" value="SETD9"/>
</dbReference>
<dbReference type="EMBL" id="LR899747">
    <property type="protein sequence ID" value="CAD7242198.1"/>
    <property type="molecule type" value="Genomic_DNA"/>
</dbReference>
<dbReference type="OrthoDB" id="442460at2759"/>
<dbReference type="Proteomes" id="UP000677054">
    <property type="component" value="Unassembled WGS sequence"/>
</dbReference>
<dbReference type="PANTHER" id="PTHR33524">
    <property type="entry name" value="C5ORF35"/>
    <property type="match status" value="1"/>
</dbReference>
<gene>
    <name evidence="1" type="ORF">DSTB1V02_LOCUS2169</name>
</gene>
<name>A0A7R8X7V0_9CRUS</name>
<evidence type="ECO:0008006" key="3">
    <source>
        <dbReference type="Google" id="ProtNLM"/>
    </source>
</evidence>
<sequence length="255" mass="28890">MAVDLKAIWRNVLGKWKNYRYRFVPWIATNLKDRNLRLATSDADKIVSDGRLVSSLVEVMSKFEMSVEKKDWPEIHLKNLKVMHKVCGFTIRKGASKLPHGGTGVGVADGEIPEGTLVALYPGTRYMPWNPILLQSLGNPFIFRSCSRRDRILPFPSAEESWLTPHPVNPLSVGQFVNNATRGDLFSSEWPANVAYQECDVPMDFPTKLRSLLPYAQYAMEERASGRIVCLVSTRRIREGEELLSSYFTLIRDAA</sequence>
<dbReference type="CDD" id="cd10537">
    <property type="entry name" value="SET_SETD9"/>
    <property type="match status" value="1"/>
</dbReference>
<dbReference type="AlphaFoldDB" id="A0A7R8X7V0"/>
<reference evidence="1" key="1">
    <citation type="submission" date="2020-11" db="EMBL/GenBank/DDBJ databases">
        <authorList>
            <person name="Tran Van P."/>
        </authorList>
    </citation>
    <scope>NUCLEOTIDE SEQUENCE</scope>
</reference>
<keyword evidence="2" id="KW-1185">Reference proteome</keyword>
<proteinExistence type="predicted"/>
<organism evidence="1">
    <name type="scientific">Darwinula stevensoni</name>
    <dbReference type="NCBI Taxonomy" id="69355"/>
    <lineage>
        <taxon>Eukaryota</taxon>
        <taxon>Metazoa</taxon>
        <taxon>Ecdysozoa</taxon>
        <taxon>Arthropoda</taxon>
        <taxon>Crustacea</taxon>
        <taxon>Oligostraca</taxon>
        <taxon>Ostracoda</taxon>
        <taxon>Podocopa</taxon>
        <taxon>Podocopida</taxon>
        <taxon>Darwinulocopina</taxon>
        <taxon>Darwinuloidea</taxon>
        <taxon>Darwinulidae</taxon>
        <taxon>Darwinula</taxon>
    </lineage>
</organism>
<dbReference type="PANTHER" id="PTHR33524:SF2">
    <property type="entry name" value="SET DOMAIN-CONTAINING PROTEIN 9"/>
    <property type="match status" value="1"/>
</dbReference>
<evidence type="ECO:0000313" key="2">
    <source>
        <dbReference type="Proteomes" id="UP000677054"/>
    </source>
</evidence>
<accession>A0A7R8X7V0</accession>
<evidence type="ECO:0000313" key="1">
    <source>
        <dbReference type="EMBL" id="CAD7242198.1"/>
    </source>
</evidence>
<dbReference type="EMBL" id="CAJPEV010000230">
    <property type="protein sequence ID" value="CAG0882704.1"/>
    <property type="molecule type" value="Genomic_DNA"/>
</dbReference>